<accession>A0A5D4GSA7</accession>
<evidence type="ECO:0000256" key="1">
    <source>
        <dbReference type="ARBA" id="ARBA00005323"/>
    </source>
</evidence>
<dbReference type="Gene3D" id="3.20.20.10">
    <property type="entry name" value="Alanine racemase"/>
    <property type="match status" value="1"/>
</dbReference>
<dbReference type="PANTHER" id="PTHR28004:SF2">
    <property type="entry name" value="D-SERINE DEHYDRATASE"/>
    <property type="match status" value="1"/>
</dbReference>
<dbReference type="OrthoDB" id="9772497at2"/>
<feature type="domain" description="D-serine dehydratase-like" evidence="3">
    <location>
        <begin position="286"/>
        <end position="374"/>
    </location>
</feature>
<dbReference type="SUPFAM" id="SSF51419">
    <property type="entry name" value="PLP-binding barrel"/>
    <property type="match status" value="1"/>
</dbReference>
<organism evidence="4 5">
    <name type="scientific">Neoaquamicrobium microcysteis</name>
    <dbReference type="NCBI Taxonomy" id="2682781"/>
    <lineage>
        <taxon>Bacteria</taxon>
        <taxon>Pseudomonadati</taxon>
        <taxon>Pseudomonadota</taxon>
        <taxon>Alphaproteobacteria</taxon>
        <taxon>Hyphomicrobiales</taxon>
        <taxon>Phyllobacteriaceae</taxon>
        <taxon>Neoaquamicrobium</taxon>
    </lineage>
</organism>
<gene>
    <name evidence="4" type="ORF">FY036_15985</name>
</gene>
<dbReference type="Pfam" id="PF14031">
    <property type="entry name" value="D-ser_dehydrat"/>
    <property type="match status" value="1"/>
</dbReference>
<evidence type="ECO:0000313" key="4">
    <source>
        <dbReference type="EMBL" id="TYR30942.1"/>
    </source>
</evidence>
<name>A0A5D4GSA7_9HYPH</name>
<dbReference type="Proteomes" id="UP000323258">
    <property type="component" value="Unassembled WGS sequence"/>
</dbReference>
<keyword evidence="5" id="KW-1185">Reference proteome</keyword>
<dbReference type="Gene3D" id="2.40.37.20">
    <property type="entry name" value="D-serine dehydratase-like domain"/>
    <property type="match status" value="1"/>
</dbReference>
<evidence type="ECO:0000313" key="5">
    <source>
        <dbReference type="Proteomes" id="UP000323258"/>
    </source>
</evidence>
<proteinExistence type="inferred from homology"/>
<dbReference type="GO" id="GO:0008721">
    <property type="term" value="F:D-serine ammonia-lyase activity"/>
    <property type="evidence" value="ECO:0007669"/>
    <property type="project" value="TreeGrafter"/>
</dbReference>
<dbReference type="InterPro" id="IPR042208">
    <property type="entry name" value="D-ser_dehydrat-like_sf"/>
</dbReference>
<comment type="caution">
    <text evidence="4">The sequence shown here is derived from an EMBL/GenBank/DDBJ whole genome shotgun (WGS) entry which is preliminary data.</text>
</comment>
<keyword evidence="2" id="KW-0456">Lyase</keyword>
<dbReference type="RefSeq" id="WP_148915743.1">
    <property type="nucleotide sequence ID" value="NZ_VSZS01000065.1"/>
</dbReference>
<dbReference type="InterPro" id="IPR051466">
    <property type="entry name" value="D-amino_acid_metab_enzyme"/>
</dbReference>
<reference evidence="4 5" key="2">
    <citation type="submission" date="2019-09" db="EMBL/GenBank/DDBJ databases">
        <title>Mesorhizobium sp. MaA-C15 isolated from Microcystis aeruginosa.</title>
        <authorList>
            <person name="Jeong S.E."/>
            <person name="Jin H.M."/>
            <person name="Jeon C.O."/>
        </authorList>
    </citation>
    <scope>NUCLEOTIDE SEQUENCE [LARGE SCALE GENOMIC DNA]</scope>
    <source>
        <strain evidence="4 5">MaA-C15</strain>
    </source>
</reference>
<dbReference type="PANTHER" id="PTHR28004">
    <property type="entry name" value="ZGC:162816-RELATED"/>
    <property type="match status" value="1"/>
</dbReference>
<dbReference type="AlphaFoldDB" id="A0A5D4GSA7"/>
<comment type="similarity">
    <text evidence="1">Belongs to the DSD1 family.</text>
</comment>
<dbReference type="GO" id="GO:0036088">
    <property type="term" value="P:D-serine catabolic process"/>
    <property type="evidence" value="ECO:0007669"/>
    <property type="project" value="TreeGrafter"/>
</dbReference>
<dbReference type="EMBL" id="VSZS01000065">
    <property type="protein sequence ID" value="TYR30942.1"/>
    <property type="molecule type" value="Genomic_DNA"/>
</dbReference>
<dbReference type="InterPro" id="IPR001608">
    <property type="entry name" value="Ala_racemase_N"/>
</dbReference>
<evidence type="ECO:0000256" key="2">
    <source>
        <dbReference type="ARBA" id="ARBA00023239"/>
    </source>
</evidence>
<dbReference type="InterPro" id="IPR026956">
    <property type="entry name" value="D-ser_dehydrat-like_dom"/>
</dbReference>
<evidence type="ECO:0000259" key="3">
    <source>
        <dbReference type="SMART" id="SM01119"/>
    </source>
</evidence>
<dbReference type="SMART" id="SM01119">
    <property type="entry name" value="D-ser_dehydrat"/>
    <property type="match status" value="1"/>
</dbReference>
<dbReference type="Pfam" id="PF01168">
    <property type="entry name" value="Ala_racemase_N"/>
    <property type="match status" value="1"/>
</dbReference>
<protein>
    <submittedName>
        <fullName evidence="4">DSD1 family PLP-dependent enzyme</fullName>
    </submittedName>
</protein>
<dbReference type="InterPro" id="IPR029066">
    <property type="entry name" value="PLP-binding_barrel"/>
</dbReference>
<reference evidence="4 5" key="1">
    <citation type="submission" date="2019-08" db="EMBL/GenBank/DDBJ databases">
        <authorList>
            <person name="Seo Y.L."/>
        </authorList>
    </citation>
    <scope>NUCLEOTIDE SEQUENCE [LARGE SCALE GENOMIC DNA]</scope>
    <source>
        <strain evidence="4 5">MaA-C15</strain>
    </source>
</reference>
<sequence length="390" mass="41286">MEGDCGTAIATETAMMPPAWNASLVGASRSADRLHTPALVLDLECFEVNVARMVTIARSGQCRLRPHVKGPKSTAVAKALVTAGAEGIACATVFEAETMAGAGLDDLLVTTPLVQQSSIERLVGLAGWRKVVLVVDHPTAAEALSRESVAAGLVIPVLVDVDVGQRRTGVGTEADLVALAMRVNDLPGLRFGGIQAYYGHLQGVADHARRDTLAREQLQRLSAMVAELRRAGLPPEIVTGGGTGTATSDASSCIFTELQPGSFPFIDAAYEKEDLAGDGTAGFRPALFVASTVINAAQPDRVTIDAGMKAIPTDGPAPRVVRSALRYEIAGDEFGFLYPAEGSETLPRLGDRVLIVPPHCDTALNLHRWLHVVRDGTVVDIWEIEARGEW</sequence>